<dbReference type="Pfam" id="PF13167">
    <property type="entry name" value="GTP-bdg_N"/>
    <property type="match status" value="1"/>
</dbReference>
<dbReference type="Gene3D" id="3.40.50.300">
    <property type="entry name" value="P-loop containing nucleotide triphosphate hydrolases"/>
    <property type="match status" value="1"/>
</dbReference>
<dbReference type="PANTHER" id="PTHR10229:SF8">
    <property type="entry name" value="GTPASE HFLX"/>
    <property type="match status" value="1"/>
</dbReference>
<evidence type="ECO:0000313" key="7">
    <source>
        <dbReference type="EMBL" id="EGR31247.1"/>
    </source>
</evidence>
<feature type="region of interest" description="Disordered" evidence="5">
    <location>
        <begin position="260"/>
        <end position="286"/>
    </location>
</feature>
<keyword evidence="2" id="KW-0547">Nucleotide-binding</keyword>
<dbReference type="GeneID" id="14907377"/>
<dbReference type="PROSITE" id="PS51705">
    <property type="entry name" value="G_HFLX"/>
    <property type="match status" value="1"/>
</dbReference>
<evidence type="ECO:0000256" key="2">
    <source>
        <dbReference type="ARBA" id="ARBA00022741"/>
    </source>
</evidence>
<feature type="region of interest" description="Disordered" evidence="5">
    <location>
        <begin position="101"/>
        <end position="130"/>
    </location>
</feature>
<dbReference type="eggNOG" id="KOG0410">
    <property type="taxonomic scope" value="Eukaryota"/>
</dbReference>
<name>G0QU66_ICHMU</name>
<evidence type="ECO:0000256" key="5">
    <source>
        <dbReference type="SAM" id="MobiDB-lite"/>
    </source>
</evidence>
<keyword evidence="3" id="KW-0460">Magnesium</keyword>
<dbReference type="RefSeq" id="XP_004034733.1">
    <property type="nucleotide sequence ID" value="XM_004034685.1"/>
</dbReference>
<keyword evidence="8" id="KW-1185">Reference proteome</keyword>
<dbReference type="OMA" id="VCHPYRE"/>
<evidence type="ECO:0000313" key="8">
    <source>
        <dbReference type="Proteomes" id="UP000008983"/>
    </source>
</evidence>
<organism evidence="7 8">
    <name type="scientific">Ichthyophthirius multifiliis</name>
    <name type="common">White spot disease agent</name>
    <name type="synonym">Ich</name>
    <dbReference type="NCBI Taxonomy" id="5932"/>
    <lineage>
        <taxon>Eukaryota</taxon>
        <taxon>Sar</taxon>
        <taxon>Alveolata</taxon>
        <taxon>Ciliophora</taxon>
        <taxon>Intramacronucleata</taxon>
        <taxon>Oligohymenophorea</taxon>
        <taxon>Hymenostomatida</taxon>
        <taxon>Ophryoglenina</taxon>
        <taxon>Ichthyophthirius</taxon>
    </lineage>
</organism>
<dbReference type="InterPro" id="IPR025121">
    <property type="entry name" value="GTPase_HflX_N"/>
</dbReference>
<keyword evidence="1" id="KW-0479">Metal-binding</keyword>
<dbReference type="AlphaFoldDB" id="G0QU66"/>
<dbReference type="EMBL" id="GL983901">
    <property type="protein sequence ID" value="EGR31247.1"/>
    <property type="molecule type" value="Genomic_DNA"/>
</dbReference>
<dbReference type="GO" id="GO:0005525">
    <property type="term" value="F:GTP binding"/>
    <property type="evidence" value="ECO:0007669"/>
    <property type="project" value="UniProtKB-KW"/>
</dbReference>
<gene>
    <name evidence="7" type="ORF">IMG5_115070</name>
</gene>
<dbReference type="InParanoid" id="G0QU66"/>
<dbReference type="Gene3D" id="3.40.50.11060">
    <property type="entry name" value="GTPase HflX, N-terminal domain"/>
    <property type="match status" value="1"/>
</dbReference>
<dbReference type="InterPro" id="IPR032305">
    <property type="entry name" value="GTP-bd_M"/>
</dbReference>
<dbReference type="Pfam" id="PF16360">
    <property type="entry name" value="GTP-bdg_M"/>
    <property type="match status" value="1"/>
</dbReference>
<dbReference type="GO" id="GO:0005737">
    <property type="term" value="C:cytoplasm"/>
    <property type="evidence" value="ECO:0007669"/>
    <property type="project" value="TreeGrafter"/>
</dbReference>
<dbReference type="PANTHER" id="PTHR10229">
    <property type="entry name" value="GTP-BINDING PROTEIN HFLX"/>
    <property type="match status" value="1"/>
</dbReference>
<reference evidence="7 8" key="1">
    <citation type="submission" date="2011-07" db="EMBL/GenBank/DDBJ databases">
        <authorList>
            <person name="Coyne R."/>
            <person name="Brami D."/>
            <person name="Johnson J."/>
            <person name="Hostetler J."/>
            <person name="Hannick L."/>
            <person name="Clark T."/>
            <person name="Cassidy-Hanley D."/>
            <person name="Inman J."/>
        </authorList>
    </citation>
    <scope>NUCLEOTIDE SEQUENCE [LARGE SCALE GENOMIC DNA]</scope>
    <source>
        <strain evidence="7 8">G5</strain>
    </source>
</reference>
<feature type="domain" description="Hflx-type G" evidence="6">
    <location>
        <begin position="421"/>
        <end position="592"/>
    </location>
</feature>
<dbReference type="STRING" id="857967.G0QU66"/>
<evidence type="ECO:0000256" key="4">
    <source>
        <dbReference type="ARBA" id="ARBA00023134"/>
    </source>
</evidence>
<dbReference type="SUPFAM" id="SSF52540">
    <property type="entry name" value="P-loop containing nucleoside triphosphate hydrolases"/>
    <property type="match status" value="1"/>
</dbReference>
<evidence type="ECO:0000259" key="6">
    <source>
        <dbReference type="PROSITE" id="PS51705"/>
    </source>
</evidence>
<dbReference type="FunCoup" id="G0QU66">
    <property type="interactions" value="4"/>
</dbReference>
<dbReference type="GO" id="GO:0043022">
    <property type="term" value="F:ribosome binding"/>
    <property type="evidence" value="ECO:0007669"/>
    <property type="project" value="TreeGrafter"/>
</dbReference>
<accession>G0QU66</accession>
<proteinExistence type="predicted"/>
<dbReference type="Proteomes" id="UP000008983">
    <property type="component" value="Unassembled WGS sequence"/>
</dbReference>
<dbReference type="InterPro" id="IPR042108">
    <property type="entry name" value="GTPase_HflX_N_sf"/>
</dbReference>
<dbReference type="InterPro" id="IPR016496">
    <property type="entry name" value="GTPase_HflX"/>
</dbReference>
<dbReference type="InterPro" id="IPR006073">
    <property type="entry name" value="GTP-bd"/>
</dbReference>
<keyword evidence="4" id="KW-0342">GTP-binding</keyword>
<protein>
    <recommendedName>
        <fullName evidence="6">Hflx-type G domain-containing protein</fullName>
    </recommendedName>
</protein>
<dbReference type="CDD" id="cd01878">
    <property type="entry name" value="HflX"/>
    <property type="match status" value="1"/>
</dbReference>
<dbReference type="OrthoDB" id="10268034at2759"/>
<feature type="compositionally biased region" description="Basic and acidic residues" evidence="5">
    <location>
        <begin position="277"/>
        <end position="286"/>
    </location>
</feature>
<sequence length="707" mass="82663">MIKFLQQKIIQFQNKSLFNLPRQLYQSKEQLDFRKQKQIHSFGFAPEIKCLIIHPVLYPNKGPEIELYLAEEAIGLAKSLNWAIEQGPFWKQEQKQIELKEKNQDENYANDDDQYDLTPGGRIKKPNNQLKNHPGWELAGEANLKDGDYIYTPYFKGTYYKSGIIVDLESESDEDADLQHEWQNRLLRESIAKSSLMKVKRIIGKTYFTKGKLLDLGLYIKDKNIDCVFINSEITTTQQKNLEKIWSNIVNGKEEEAFFKKNPQQSSDTEVESDDGLMEKKEDNQYQDNDDRKIKVFDRFTIILQIFAKRAQTQISKLQIEISFLNYMKTKVQRDGGQTFSSVYSIFKGDLMSVNELNIEIVSAKSRATRGKASGQGETQLELQKRLIDEKLSKLKKDLSGVQQQQTFIREKRNKQHNNIPKISLIGYTNSGKSALMNALVKKEVVESKDNLFQTLSTTSRKIQLIQGQKAIILDTIGFITNLPHELVESFKSTLEEVQNSDLFLHVRDISHPQTEQQKQTVLQVLKDLKFDQSFYSNKMIEVWNKMDLVKNKVDYKDALKQDFPSIPVSALYNTNIGKLVEVMEQKVNELMNKKYYNLINPLEQHKQRFDWLYLNGNITRIENEVYNYDQTKQYPYGCVQFSALLDDVTYRRYCTTFGIQLEEKIYKKNLPPKEWLQGSQSYFEKKKKDKIQEDQEFFKNAKNKKQ</sequence>
<evidence type="ECO:0000256" key="3">
    <source>
        <dbReference type="ARBA" id="ARBA00022842"/>
    </source>
</evidence>
<dbReference type="GO" id="GO:0046872">
    <property type="term" value="F:metal ion binding"/>
    <property type="evidence" value="ECO:0007669"/>
    <property type="project" value="UniProtKB-KW"/>
</dbReference>
<dbReference type="InterPro" id="IPR030394">
    <property type="entry name" value="G_HFLX_dom"/>
</dbReference>
<dbReference type="NCBIfam" id="TIGR03156">
    <property type="entry name" value="GTP_HflX"/>
    <property type="match status" value="1"/>
</dbReference>
<dbReference type="InterPro" id="IPR027417">
    <property type="entry name" value="P-loop_NTPase"/>
</dbReference>
<dbReference type="Pfam" id="PF01926">
    <property type="entry name" value="MMR_HSR1"/>
    <property type="match status" value="1"/>
</dbReference>
<evidence type="ECO:0000256" key="1">
    <source>
        <dbReference type="ARBA" id="ARBA00022723"/>
    </source>
</evidence>